<accession>A0A0E9PFI1</accession>
<organism evidence="1">
    <name type="scientific">Anguilla anguilla</name>
    <name type="common">European freshwater eel</name>
    <name type="synonym">Muraena anguilla</name>
    <dbReference type="NCBI Taxonomy" id="7936"/>
    <lineage>
        <taxon>Eukaryota</taxon>
        <taxon>Metazoa</taxon>
        <taxon>Chordata</taxon>
        <taxon>Craniata</taxon>
        <taxon>Vertebrata</taxon>
        <taxon>Euteleostomi</taxon>
        <taxon>Actinopterygii</taxon>
        <taxon>Neopterygii</taxon>
        <taxon>Teleostei</taxon>
        <taxon>Anguilliformes</taxon>
        <taxon>Anguillidae</taxon>
        <taxon>Anguilla</taxon>
    </lineage>
</organism>
<sequence>MASLDGFNSQLFCHNRFLCSFVFIHSNCRYFTLIHQLNALTAKIGCRI</sequence>
<reference evidence="1" key="1">
    <citation type="submission" date="2014-11" db="EMBL/GenBank/DDBJ databases">
        <authorList>
            <person name="Amaro Gonzalez C."/>
        </authorList>
    </citation>
    <scope>NUCLEOTIDE SEQUENCE</scope>
</reference>
<protein>
    <submittedName>
        <fullName evidence="1">Uncharacterized protein</fullName>
    </submittedName>
</protein>
<reference evidence="1" key="2">
    <citation type="journal article" date="2015" name="Fish Shellfish Immunol.">
        <title>Early steps in the European eel (Anguilla anguilla)-Vibrio vulnificus interaction in the gills: Role of the RtxA13 toxin.</title>
        <authorList>
            <person name="Callol A."/>
            <person name="Pajuelo D."/>
            <person name="Ebbesson L."/>
            <person name="Teles M."/>
            <person name="MacKenzie S."/>
            <person name="Amaro C."/>
        </authorList>
    </citation>
    <scope>NUCLEOTIDE SEQUENCE</scope>
</reference>
<name>A0A0E9PFI1_ANGAN</name>
<dbReference type="EMBL" id="GBXM01105954">
    <property type="protein sequence ID" value="JAH02623.1"/>
    <property type="molecule type" value="Transcribed_RNA"/>
</dbReference>
<dbReference type="AlphaFoldDB" id="A0A0E9PFI1"/>
<evidence type="ECO:0000313" key="1">
    <source>
        <dbReference type="EMBL" id="JAH02623.1"/>
    </source>
</evidence>
<proteinExistence type="predicted"/>